<dbReference type="Proteomes" id="UP000247150">
    <property type="component" value="Unassembled WGS sequence"/>
</dbReference>
<protein>
    <submittedName>
        <fullName evidence="1">Uncharacterized protein</fullName>
    </submittedName>
</protein>
<dbReference type="EMBL" id="QGTW01000030">
    <property type="protein sequence ID" value="PWW17169.1"/>
    <property type="molecule type" value="Genomic_DNA"/>
</dbReference>
<dbReference type="AlphaFoldDB" id="A0A2V2ZB35"/>
<evidence type="ECO:0000313" key="1">
    <source>
        <dbReference type="EMBL" id="PWW17169.1"/>
    </source>
</evidence>
<dbReference type="InterPro" id="IPR012347">
    <property type="entry name" value="Ferritin-like"/>
</dbReference>
<dbReference type="RefSeq" id="WP_110067909.1">
    <property type="nucleotide sequence ID" value="NZ_QGTW01000030.1"/>
</dbReference>
<proteinExistence type="predicted"/>
<dbReference type="Gene3D" id="1.20.1260.10">
    <property type="match status" value="1"/>
</dbReference>
<organism evidence="1 2">
    <name type="scientific">Cytobacillus oceanisediminis</name>
    <dbReference type="NCBI Taxonomy" id="665099"/>
    <lineage>
        <taxon>Bacteria</taxon>
        <taxon>Bacillati</taxon>
        <taxon>Bacillota</taxon>
        <taxon>Bacilli</taxon>
        <taxon>Bacillales</taxon>
        <taxon>Bacillaceae</taxon>
        <taxon>Cytobacillus</taxon>
    </lineage>
</organism>
<sequence length="81" mass="8996">MDKKRAKLTTAGISALRAAYTQNIAMICIYKRSCSTSGNPEIKSNLEEALSLAASFTETSKRYLPKKTFQSRKASVMRMSI</sequence>
<accession>A0A2V2ZB35</accession>
<name>A0A2V2ZB35_9BACI</name>
<evidence type="ECO:0000313" key="2">
    <source>
        <dbReference type="Proteomes" id="UP000247150"/>
    </source>
</evidence>
<comment type="caution">
    <text evidence="1">The sequence shown here is derived from an EMBL/GenBank/DDBJ whole genome shotgun (WGS) entry which is preliminary data.</text>
</comment>
<reference evidence="1 2" key="1">
    <citation type="submission" date="2018-05" db="EMBL/GenBank/DDBJ databases">
        <title>Freshwater and sediment microbial communities from various areas in North America, analyzing microbe dynamics in response to fracking.</title>
        <authorList>
            <person name="Lamendella R."/>
        </authorList>
    </citation>
    <scope>NUCLEOTIDE SEQUENCE [LARGE SCALE GENOMIC DNA]</scope>
    <source>
        <strain evidence="1 2">15_TX</strain>
    </source>
</reference>
<gene>
    <name evidence="1" type="ORF">DFO73_13014</name>
</gene>